<dbReference type="PANTHER" id="PTHR11070:SF45">
    <property type="entry name" value="DNA 3'-5' HELICASE"/>
    <property type="match status" value="1"/>
</dbReference>
<dbReference type="GO" id="GO:0003677">
    <property type="term" value="F:DNA binding"/>
    <property type="evidence" value="ECO:0007669"/>
    <property type="project" value="InterPro"/>
</dbReference>
<evidence type="ECO:0000256" key="4">
    <source>
        <dbReference type="ARBA" id="ARBA00022840"/>
    </source>
</evidence>
<dbReference type="OrthoDB" id="3196525at2"/>
<comment type="catalytic activity">
    <reaction evidence="6">
        <text>Couples ATP hydrolysis with the unwinding of duplex DNA by translocating in the 3'-5' direction.</text>
        <dbReference type="EC" id="5.6.2.4"/>
    </reaction>
</comment>
<sequence length="747" mass="81009">MAVVIFAPHKDGLHDGSIQSQIMAFIKKLFQDDTLPGLHIEPIQGAIDPKVRTGRVNDMYRAVLFKVYSSQGEPHYIFTGVWPHDKAIAIAEKAVLKTNSVNGLPELVINPLVEQLAPGHSAPPTVPEAVSEAPAGAPLLESVSAGISLQRMTDELGLDPELAERALAATTEDELLALASGAVEWQGLALVELTAGGTIEQVLESLDIHGTVEVAEGESEEDRLLEALKTRAGKAQFVWLEDDDELRAVIEDGDFAAWKVFLHPEQRKYVEGLYNGSFRLSGGAGTGKTVVLLHRARFLAQRDPSARIVLTTYTRTLADAMKRDLLSLDSNLTLATSLGEPGIFVTGVDSAASAVLSSATPAALDAAVERVLGVGGNRASKRTTNEAKAWRDAVESSGVGLPDELKSPSFLIAEYDAVVLPHRITTRDEYLKVRRPGRGVALGRAQRAMVWDVINAYRTSAAVAGLVDFGEVCGISAALLDQASTAGQDRRADHVLVDEGQDLTAARWQFLRALVAEGPNDLFIAEDAQQRIYGQRITLGRYGIKIVGRARRLSLNYRTTHQVLRFAMGVLEGQDFVDLEEEETDSSTYRSARSGPQPVRRGLASLTEELDEAARIISEWLDPDLGMSPEAIGILVRDQRTSDRVTKGLEDRGIKVRQVTKGAATAKDPQVMTMHRAKGMEFSRVLIFGADAEMLPASYLLKDVAEGDRSDVLQRERSLLYVAATRARDELVVLWEGSGSAFLAGAQ</sequence>
<dbReference type="GO" id="GO:0005829">
    <property type="term" value="C:cytosol"/>
    <property type="evidence" value="ECO:0007669"/>
    <property type="project" value="TreeGrafter"/>
</dbReference>
<dbReference type="SUPFAM" id="SSF52540">
    <property type="entry name" value="P-loop containing nucleoside triphosphate hydrolases"/>
    <property type="match status" value="1"/>
</dbReference>
<keyword evidence="3 9" id="KW-0347">Helicase</keyword>
<evidence type="ECO:0000256" key="3">
    <source>
        <dbReference type="ARBA" id="ARBA00022806"/>
    </source>
</evidence>
<feature type="binding site" evidence="9">
    <location>
        <begin position="282"/>
        <end position="289"/>
    </location>
    <ligand>
        <name>ATP</name>
        <dbReference type="ChEBI" id="CHEBI:30616"/>
    </ligand>
</feature>
<evidence type="ECO:0000256" key="9">
    <source>
        <dbReference type="PROSITE-ProRule" id="PRU00560"/>
    </source>
</evidence>
<evidence type="ECO:0000313" key="11">
    <source>
        <dbReference type="EMBL" id="GEO89534.1"/>
    </source>
</evidence>
<dbReference type="PROSITE" id="PS51198">
    <property type="entry name" value="UVRD_HELICASE_ATP_BIND"/>
    <property type="match status" value="1"/>
</dbReference>
<name>A0A512HVQ7_9ACTN</name>
<dbReference type="InterPro" id="IPR014016">
    <property type="entry name" value="UvrD-like_ATP-bd"/>
</dbReference>
<reference evidence="11 12" key="1">
    <citation type="submission" date="2019-07" db="EMBL/GenBank/DDBJ databases">
        <title>Whole genome shotgun sequence of Aeromicrobium flavum NBRC 107625.</title>
        <authorList>
            <person name="Hosoyama A."/>
            <person name="Uohara A."/>
            <person name="Ohji S."/>
            <person name="Ichikawa N."/>
        </authorList>
    </citation>
    <scope>NUCLEOTIDE SEQUENCE [LARGE SCALE GENOMIC DNA]</scope>
    <source>
        <strain evidence="11 12">NBRC 107625</strain>
    </source>
</reference>
<dbReference type="GO" id="GO:0016887">
    <property type="term" value="F:ATP hydrolysis activity"/>
    <property type="evidence" value="ECO:0007669"/>
    <property type="project" value="RHEA"/>
</dbReference>
<proteinExistence type="predicted"/>
<dbReference type="InterPro" id="IPR000212">
    <property type="entry name" value="DNA_helicase_UvrD/REP"/>
</dbReference>
<dbReference type="Proteomes" id="UP000321769">
    <property type="component" value="Unassembled WGS sequence"/>
</dbReference>
<evidence type="ECO:0000256" key="1">
    <source>
        <dbReference type="ARBA" id="ARBA00022741"/>
    </source>
</evidence>
<dbReference type="Gene3D" id="3.40.50.300">
    <property type="entry name" value="P-loop containing nucleotide triphosphate hydrolases"/>
    <property type="match status" value="2"/>
</dbReference>
<accession>A0A512HVQ7</accession>
<dbReference type="Pfam" id="PF13361">
    <property type="entry name" value="UvrD_C"/>
    <property type="match status" value="1"/>
</dbReference>
<evidence type="ECO:0000256" key="6">
    <source>
        <dbReference type="ARBA" id="ARBA00034617"/>
    </source>
</evidence>
<keyword evidence="5" id="KW-0413">Isomerase</keyword>
<keyword evidence="2 9" id="KW-0378">Hydrolase</keyword>
<dbReference type="RefSeq" id="WP_146827409.1">
    <property type="nucleotide sequence ID" value="NZ_BAAAYQ010000001.1"/>
</dbReference>
<dbReference type="InterPro" id="IPR027417">
    <property type="entry name" value="P-loop_NTPase"/>
</dbReference>
<keyword evidence="12" id="KW-1185">Reference proteome</keyword>
<organism evidence="11 12">
    <name type="scientific">Aeromicrobium flavum</name>
    <dbReference type="NCBI Taxonomy" id="416568"/>
    <lineage>
        <taxon>Bacteria</taxon>
        <taxon>Bacillati</taxon>
        <taxon>Actinomycetota</taxon>
        <taxon>Actinomycetes</taxon>
        <taxon>Propionibacteriales</taxon>
        <taxon>Nocardioidaceae</taxon>
        <taxon>Aeromicrobium</taxon>
    </lineage>
</organism>
<dbReference type="EMBL" id="BJZQ01000008">
    <property type="protein sequence ID" value="GEO89534.1"/>
    <property type="molecule type" value="Genomic_DNA"/>
</dbReference>
<dbReference type="InterPro" id="IPR014017">
    <property type="entry name" value="DNA_helicase_UvrD-like_C"/>
</dbReference>
<evidence type="ECO:0000313" key="12">
    <source>
        <dbReference type="Proteomes" id="UP000321769"/>
    </source>
</evidence>
<evidence type="ECO:0000259" key="10">
    <source>
        <dbReference type="PROSITE" id="PS51198"/>
    </source>
</evidence>
<dbReference type="GO" id="GO:0000725">
    <property type="term" value="P:recombinational repair"/>
    <property type="evidence" value="ECO:0007669"/>
    <property type="project" value="TreeGrafter"/>
</dbReference>
<protein>
    <recommendedName>
        <fullName evidence="7">DNA 3'-5' helicase</fullName>
        <ecNumber evidence="7">5.6.2.4</ecNumber>
    </recommendedName>
</protein>
<keyword evidence="1 9" id="KW-0547">Nucleotide-binding</keyword>
<gene>
    <name evidence="11" type="ORF">AFL01nite_18610</name>
</gene>
<dbReference type="GO" id="GO:0043138">
    <property type="term" value="F:3'-5' DNA helicase activity"/>
    <property type="evidence" value="ECO:0007669"/>
    <property type="project" value="UniProtKB-EC"/>
</dbReference>
<comment type="catalytic activity">
    <reaction evidence="8">
        <text>ATP + H2O = ADP + phosphate + H(+)</text>
        <dbReference type="Rhea" id="RHEA:13065"/>
        <dbReference type="ChEBI" id="CHEBI:15377"/>
        <dbReference type="ChEBI" id="CHEBI:15378"/>
        <dbReference type="ChEBI" id="CHEBI:30616"/>
        <dbReference type="ChEBI" id="CHEBI:43474"/>
        <dbReference type="ChEBI" id="CHEBI:456216"/>
        <dbReference type="EC" id="5.6.2.4"/>
    </reaction>
</comment>
<dbReference type="AlphaFoldDB" id="A0A512HVQ7"/>
<evidence type="ECO:0000256" key="2">
    <source>
        <dbReference type="ARBA" id="ARBA00022801"/>
    </source>
</evidence>
<dbReference type="GO" id="GO:0005524">
    <property type="term" value="F:ATP binding"/>
    <property type="evidence" value="ECO:0007669"/>
    <property type="project" value="UniProtKB-UniRule"/>
</dbReference>
<feature type="domain" description="UvrD-like helicase ATP-binding" evidence="10">
    <location>
        <begin position="261"/>
        <end position="592"/>
    </location>
</feature>
<evidence type="ECO:0000256" key="5">
    <source>
        <dbReference type="ARBA" id="ARBA00023235"/>
    </source>
</evidence>
<dbReference type="PANTHER" id="PTHR11070">
    <property type="entry name" value="UVRD / RECB / PCRA DNA HELICASE FAMILY MEMBER"/>
    <property type="match status" value="1"/>
</dbReference>
<evidence type="ECO:0000256" key="7">
    <source>
        <dbReference type="ARBA" id="ARBA00034808"/>
    </source>
</evidence>
<comment type="caution">
    <text evidence="11">The sequence shown here is derived from an EMBL/GenBank/DDBJ whole genome shotgun (WGS) entry which is preliminary data.</text>
</comment>
<dbReference type="Pfam" id="PF00580">
    <property type="entry name" value="UvrD-helicase"/>
    <property type="match status" value="1"/>
</dbReference>
<dbReference type="EC" id="5.6.2.4" evidence="7"/>
<keyword evidence="4 9" id="KW-0067">ATP-binding</keyword>
<evidence type="ECO:0000256" key="8">
    <source>
        <dbReference type="ARBA" id="ARBA00048988"/>
    </source>
</evidence>